<dbReference type="InterPro" id="IPR013783">
    <property type="entry name" value="Ig-like_fold"/>
</dbReference>
<evidence type="ECO:0000313" key="10">
    <source>
        <dbReference type="EMBL" id="ACV21626.1"/>
    </source>
</evidence>
<proteinExistence type="predicted"/>
<dbReference type="InterPro" id="IPR026466">
    <property type="entry name" value="Fim_isopep_form_D2_dom"/>
</dbReference>
<dbReference type="EMBL" id="CP001684">
    <property type="protein sequence ID" value="ACV21626.1"/>
    <property type="molecule type" value="Genomic_DNA"/>
</dbReference>
<dbReference type="Proteomes" id="UP000002026">
    <property type="component" value="Chromosome"/>
</dbReference>
<feature type="domain" description="Gram-positive cocci surface proteins LPxTG" evidence="7">
    <location>
        <begin position="497"/>
        <end position="535"/>
    </location>
</feature>
<dbReference type="AlphaFoldDB" id="C7N3N5"/>
<keyword evidence="11" id="KW-1185">Reference proteome</keyword>
<evidence type="ECO:0000313" key="11">
    <source>
        <dbReference type="Proteomes" id="UP000002026"/>
    </source>
</evidence>
<evidence type="ECO:0000259" key="8">
    <source>
        <dbReference type="Pfam" id="PF16569"/>
    </source>
</evidence>
<keyword evidence="4" id="KW-0572">Peptidoglycan-anchor</keyword>
<keyword evidence="2" id="KW-0964">Secreted</keyword>
<evidence type="ECO:0000256" key="2">
    <source>
        <dbReference type="ARBA" id="ARBA00022525"/>
    </source>
</evidence>
<dbReference type="Gene3D" id="2.60.40.10">
    <property type="entry name" value="Immunoglobulins"/>
    <property type="match status" value="1"/>
</dbReference>
<feature type="chain" id="PRO_5039271020" evidence="6">
    <location>
        <begin position="29"/>
        <end position="540"/>
    </location>
</feature>
<dbReference type="SUPFAM" id="SSF49478">
    <property type="entry name" value="Cna protein B-type domain"/>
    <property type="match status" value="1"/>
</dbReference>
<name>C7N3N5_SLAHD</name>
<organism evidence="10 11">
    <name type="scientific">Slackia heliotrinireducens (strain ATCC 29202 / DSM 20476 / NCTC 11029 / RHS 1)</name>
    <name type="common">Peptococcus heliotrinreducens</name>
    <dbReference type="NCBI Taxonomy" id="471855"/>
    <lineage>
        <taxon>Bacteria</taxon>
        <taxon>Bacillati</taxon>
        <taxon>Actinomycetota</taxon>
        <taxon>Coriobacteriia</taxon>
        <taxon>Eggerthellales</taxon>
        <taxon>Eggerthellaceae</taxon>
        <taxon>Slackia</taxon>
    </lineage>
</organism>
<dbReference type="Gene3D" id="2.60.40.740">
    <property type="match status" value="1"/>
</dbReference>
<dbReference type="Pfam" id="PF00746">
    <property type="entry name" value="Gram_pos_anchor"/>
    <property type="match status" value="1"/>
</dbReference>
<evidence type="ECO:0000259" key="7">
    <source>
        <dbReference type="Pfam" id="PF00746"/>
    </source>
</evidence>
<dbReference type="NCBIfam" id="TIGR01167">
    <property type="entry name" value="LPXTG_anchor"/>
    <property type="match status" value="1"/>
</dbReference>
<dbReference type="InterPro" id="IPR041033">
    <property type="entry name" value="SpaA_PFL_dom_1"/>
</dbReference>
<keyword evidence="5" id="KW-0472">Membrane</keyword>
<evidence type="ECO:0000256" key="3">
    <source>
        <dbReference type="ARBA" id="ARBA00022729"/>
    </source>
</evidence>
<evidence type="ECO:0000259" key="9">
    <source>
        <dbReference type="Pfam" id="PF17802"/>
    </source>
</evidence>
<dbReference type="Pfam" id="PF16569">
    <property type="entry name" value="GramPos_pilinBB"/>
    <property type="match status" value="1"/>
</dbReference>
<reference evidence="10 11" key="1">
    <citation type="journal article" date="2009" name="Stand. Genomic Sci.">
        <title>Complete genome sequence of Slackia heliotrinireducens type strain (RHS 1).</title>
        <authorList>
            <person name="Pukall R."/>
            <person name="Lapidus A."/>
            <person name="Nolan M."/>
            <person name="Copeland A."/>
            <person name="Glavina Del Rio T."/>
            <person name="Lucas S."/>
            <person name="Chen F."/>
            <person name="Tice H."/>
            <person name="Cheng J.F."/>
            <person name="Chertkov O."/>
            <person name="Bruce D."/>
            <person name="Goodwin L."/>
            <person name="Kuske C."/>
            <person name="Brettin T."/>
            <person name="Detter J.C."/>
            <person name="Han C."/>
            <person name="Pitluck S."/>
            <person name="Pati A."/>
            <person name="Mavrommatis K."/>
            <person name="Ivanova N."/>
            <person name="Ovchinnikova G."/>
            <person name="Chen A."/>
            <person name="Palaniappan K."/>
            <person name="Schneider S."/>
            <person name="Rohde M."/>
            <person name="Chain P."/>
            <person name="D'haeseleer P."/>
            <person name="Goker M."/>
            <person name="Bristow J."/>
            <person name="Eisen J.A."/>
            <person name="Markowitz V."/>
            <person name="Kyrpides N.C."/>
            <person name="Klenk H.P."/>
            <person name="Hugenholtz P."/>
        </authorList>
    </citation>
    <scope>NUCLEOTIDE SEQUENCE [LARGE SCALE GENOMIC DNA]</scope>
    <source>
        <strain evidence="11">ATCC 29202 / DSM 20476 / NCTC 11029 / RHS 1</strain>
    </source>
</reference>
<dbReference type="InterPro" id="IPR019931">
    <property type="entry name" value="LPXTG_anchor"/>
</dbReference>
<sequence>MTKWKSKLAGVLAAGALAVALVPAAAFGAGALTADTTISVTGIEDNPAAKVTAYKVIEVDQSNTKTDGTAGWRLVTGFDNLEGITLEGLIGTGQTISATEAATLANAASGEGITLSKDGETTTYKATGVEPGVYVVKVTGTGATVYNPMIVSADYSQDDPNTNTVADDAKYTGSTAVAKSSTPPVTKKTVDAKDQTFQIGDTIGFEVTTTVPYYPAPYYTADKTHFEVKDTIDADLSFDADSVKVLDGTTELTKTEDYTVSVKGQTMTIAFTADYLQRASRETTGPADVKITYDAKVVNDAAKFAENVNERTNDVHVEYSNSPTSDGESDHVKTHHYTFGLDADLAGSASGSSKELRKVSVDAAGNAMYEVVNQSDWSKNTPLEGAVFTLTGKSTDGIEYEKEFTTDSDGHISFTGLDAGVEYTLKETSAPAGYQLDKTEHKVKITATYVEGSDVLKSYVVTVDGTAIANVTVTNDANEEITSTTYTDNDQTFQFKNVKAGVLPSTGGNGIYFYVIFGAAVAVVSFVGMRVYKKRAAATK</sequence>
<feature type="domain" description="Gram-positive pilin backbone subunit 2 Cna-B-like" evidence="8">
    <location>
        <begin position="199"/>
        <end position="323"/>
    </location>
</feature>
<dbReference type="eggNOG" id="COG4932">
    <property type="taxonomic scope" value="Bacteria"/>
</dbReference>
<feature type="signal peptide" evidence="6">
    <location>
        <begin position="1"/>
        <end position="28"/>
    </location>
</feature>
<keyword evidence="3 6" id="KW-0732">Signal</keyword>
<gene>
    <name evidence="10" type="ordered locus">Shel_05670</name>
</gene>
<keyword evidence="5" id="KW-0812">Transmembrane</keyword>
<dbReference type="InterPro" id="IPR032334">
    <property type="entry name" value="GramPos_pilinBB"/>
</dbReference>
<feature type="domain" description="SpaA-like prealbumin fold" evidence="9">
    <location>
        <begin position="374"/>
        <end position="448"/>
    </location>
</feature>
<evidence type="ECO:0000256" key="4">
    <source>
        <dbReference type="ARBA" id="ARBA00023088"/>
    </source>
</evidence>
<dbReference type="STRING" id="471855.Shel_05670"/>
<evidence type="ECO:0000256" key="5">
    <source>
        <dbReference type="SAM" id="Phobius"/>
    </source>
</evidence>
<accession>C7N3N5</accession>
<keyword evidence="1" id="KW-0134">Cell wall</keyword>
<evidence type="ECO:0000256" key="1">
    <source>
        <dbReference type="ARBA" id="ARBA00022512"/>
    </source>
</evidence>
<dbReference type="RefSeq" id="WP_012797731.1">
    <property type="nucleotide sequence ID" value="NC_013165.1"/>
</dbReference>
<dbReference type="GO" id="GO:0005975">
    <property type="term" value="P:carbohydrate metabolic process"/>
    <property type="evidence" value="ECO:0007669"/>
    <property type="project" value="UniProtKB-ARBA"/>
</dbReference>
<keyword evidence="5" id="KW-1133">Transmembrane helix</keyword>
<dbReference type="NCBIfam" id="TIGR04226">
    <property type="entry name" value="RrgB_K2N_iso_D2"/>
    <property type="match status" value="1"/>
</dbReference>
<dbReference type="HOGENOM" id="CLU_028873_3_0_11"/>
<evidence type="ECO:0000256" key="6">
    <source>
        <dbReference type="SAM" id="SignalP"/>
    </source>
</evidence>
<protein>
    <submittedName>
        <fullName evidence="10">Cna protein B-type domain-containing protein</fullName>
    </submittedName>
</protein>
<dbReference type="KEGG" id="shi:Shel_05670"/>
<dbReference type="Pfam" id="PF17802">
    <property type="entry name" value="SpaA"/>
    <property type="match status" value="1"/>
</dbReference>
<feature type="transmembrane region" description="Helical" evidence="5">
    <location>
        <begin position="511"/>
        <end position="532"/>
    </location>
</feature>